<accession>A0A1W6P107</accession>
<name>A0A1W6P107_9RHOB</name>
<evidence type="ECO:0000313" key="2">
    <source>
        <dbReference type="EMBL" id="ARO15124.1"/>
    </source>
</evidence>
<evidence type="ECO:0000256" key="1">
    <source>
        <dbReference type="SAM" id="Phobius"/>
    </source>
</evidence>
<evidence type="ECO:0000313" key="3">
    <source>
        <dbReference type="Proteomes" id="UP000242447"/>
    </source>
</evidence>
<proteinExistence type="predicted"/>
<dbReference type="KEGG" id="kro:BVG79_01780"/>
<gene>
    <name evidence="2" type="ORF">BVG79_01780</name>
</gene>
<keyword evidence="1" id="KW-0812">Transmembrane</keyword>
<keyword evidence="1" id="KW-0472">Membrane</keyword>
<keyword evidence="3" id="KW-1185">Reference proteome</keyword>
<reference evidence="2 3" key="1">
    <citation type="submission" date="2017-02" db="EMBL/GenBank/DDBJ databases">
        <title>Ketogulonicigenium robustum SPU B003 Genome sequencing and assembly.</title>
        <authorList>
            <person name="Li Y."/>
            <person name="Liu L."/>
            <person name="Wang C."/>
            <person name="Zhang M."/>
            <person name="Zhang T."/>
            <person name="Zhang Y."/>
        </authorList>
    </citation>
    <scope>NUCLEOTIDE SEQUENCE [LARGE SCALE GENOMIC DNA]</scope>
    <source>
        <strain evidence="2 3">SPU_B003</strain>
    </source>
</reference>
<dbReference type="STRING" id="92947.BVG79_01780"/>
<dbReference type="RefSeq" id="WP_085786564.1">
    <property type="nucleotide sequence ID" value="NZ_CP019937.1"/>
</dbReference>
<dbReference type="AlphaFoldDB" id="A0A1W6P107"/>
<organism evidence="2 3">
    <name type="scientific">Ketogulonicigenium robustum</name>
    <dbReference type="NCBI Taxonomy" id="92947"/>
    <lineage>
        <taxon>Bacteria</taxon>
        <taxon>Pseudomonadati</taxon>
        <taxon>Pseudomonadota</taxon>
        <taxon>Alphaproteobacteria</taxon>
        <taxon>Rhodobacterales</taxon>
        <taxon>Roseobacteraceae</taxon>
        <taxon>Ketogulonicigenium</taxon>
    </lineage>
</organism>
<sequence>MRWGWAVLSSFAMPAVVLAVLGAGTLWLVLGRDPAEPVRDADVAVNLCAIDPEIAPDLGAQAVVVHAGPAGVPIAGFDGQGGLDYCAPSPPWARGAL</sequence>
<dbReference type="EMBL" id="CP019937">
    <property type="protein sequence ID" value="ARO15124.1"/>
    <property type="molecule type" value="Genomic_DNA"/>
</dbReference>
<feature type="transmembrane region" description="Helical" evidence="1">
    <location>
        <begin position="6"/>
        <end position="30"/>
    </location>
</feature>
<protein>
    <submittedName>
        <fullName evidence="2">Uncharacterized protein</fullName>
    </submittedName>
</protein>
<dbReference type="Proteomes" id="UP000242447">
    <property type="component" value="Chromosome"/>
</dbReference>
<keyword evidence="1" id="KW-1133">Transmembrane helix</keyword>